<evidence type="ECO:0000313" key="3">
    <source>
        <dbReference type="Proteomes" id="UP001596395"/>
    </source>
</evidence>
<dbReference type="RefSeq" id="WP_336348314.1">
    <property type="nucleotide sequence ID" value="NZ_JAZAQL010000001.1"/>
</dbReference>
<keyword evidence="1" id="KW-0812">Transmembrane</keyword>
<keyword evidence="1" id="KW-1133">Transmembrane helix</keyword>
<protein>
    <recommendedName>
        <fullName evidence="4">Integral membrane protein</fullName>
    </recommendedName>
</protein>
<evidence type="ECO:0008006" key="4">
    <source>
        <dbReference type="Google" id="ProtNLM"/>
    </source>
</evidence>
<comment type="caution">
    <text evidence="2">The sequence shown here is derived from an EMBL/GenBank/DDBJ whole genome shotgun (WGS) entry which is preliminary data.</text>
</comment>
<dbReference type="AlphaFoldDB" id="A0ABD5VAN1"/>
<sequence length="139" mass="14242">MTATVDSTSVNRDDLVRVAVATVLGVLGIYVAVVAADALLHGSVSRPGDAVLVPLLGLHALVVGIWCGLRDMSENSTVVVSTSYVVALVALMPVAEFVEPVGALTDPNLPLLAVLFVMVLGVVQGLSYVGYRVGGALAD</sequence>
<proteinExistence type="predicted"/>
<gene>
    <name evidence="2" type="ORF">ACFQGB_00235</name>
</gene>
<feature type="transmembrane region" description="Helical" evidence="1">
    <location>
        <begin position="18"/>
        <end position="39"/>
    </location>
</feature>
<dbReference type="Proteomes" id="UP001596395">
    <property type="component" value="Unassembled WGS sequence"/>
</dbReference>
<dbReference type="EMBL" id="JBHSXN010000001">
    <property type="protein sequence ID" value="MFC6951275.1"/>
    <property type="molecule type" value="Genomic_DNA"/>
</dbReference>
<feature type="transmembrane region" description="Helical" evidence="1">
    <location>
        <begin position="110"/>
        <end position="131"/>
    </location>
</feature>
<organism evidence="2 3">
    <name type="scientific">Halorubellus litoreus</name>
    <dbReference type="NCBI Taxonomy" id="755308"/>
    <lineage>
        <taxon>Archaea</taxon>
        <taxon>Methanobacteriati</taxon>
        <taxon>Methanobacteriota</taxon>
        <taxon>Stenosarchaea group</taxon>
        <taxon>Halobacteria</taxon>
        <taxon>Halobacteriales</taxon>
        <taxon>Halorubellaceae</taxon>
        <taxon>Halorubellus</taxon>
    </lineage>
</organism>
<accession>A0ABD5VAN1</accession>
<evidence type="ECO:0000256" key="1">
    <source>
        <dbReference type="SAM" id="Phobius"/>
    </source>
</evidence>
<keyword evidence="1" id="KW-0472">Membrane</keyword>
<feature type="transmembrane region" description="Helical" evidence="1">
    <location>
        <begin position="76"/>
        <end position="98"/>
    </location>
</feature>
<feature type="transmembrane region" description="Helical" evidence="1">
    <location>
        <begin position="51"/>
        <end position="69"/>
    </location>
</feature>
<reference evidence="2 3" key="1">
    <citation type="journal article" date="2019" name="Int. J. Syst. Evol. Microbiol.">
        <title>The Global Catalogue of Microorganisms (GCM) 10K type strain sequencing project: providing services to taxonomists for standard genome sequencing and annotation.</title>
        <authorList>
            <consortium name="The Broad Institute Genomics Platform"/>
            <consortium name="The Broad Institute Genome Sequencing Center for Infectious Disease"/>
            <person name="Wu L."/>
            <person name="Ma J."/>
        </authorList>
    </citation>
    <scope>NUCLEOTIDE SEQUENCE [LARGE SCALE GENOMIC DNA]</scope>
    <source>
        <strain evidence="2 3">GX26</strain>
    </source>
</reference>
<evidence type="ECO:0000313" key="2">
    <source>
        <dbReference type="EMBL" id="MFC6951275.1"/>
    </source>
</evidence>
<name>A0ABD5VAN1_9EURY</name>
<keyword evidence="3" id="KW-1185">Reference proteome</keyword>